<sequence length="160" mass="16886">MTLELDESQGTRPDYRGTYGWPVEQHAGGQRLITGSGVAAVVVPRALSDTVLADLRKLDCAGPALALPTRRERVTVLLAEADDFGTMQQPLPGGIRVLPAGSVVPLPDGRHECAARWLVAPDAARRWLPSLGAVLAAVSSVPVGGRGSAEHGIPRELLSW</sequence>
<dbReference type="EMBL" id="JACIBS010000001">
    <property type="protein sequence ID" value="MBB3664784.1"/>
    <property type="molecule type" value="Genomic_DNA"/>
</dbReference>
<dbReference type="RefSeq" id="WP_183784716.1">
    <property type="nucleotide sequence ID" value="NZ_JACIBS010000001.1"/>
</dbReference>
<gene>
    <name evidence="1" type="ORF">FB384_003688</name>
</gene>
<keyword evidence="2" id="KW-1185">Reference proteome</keyword>
<accession>A0A839XTP0</accession>
<evidence type="ECO:0000313" key="1">
    <source>
        <dbReference type="EMBL" id="MBB3664784.1"/>
    </source>
</evidence>
<comment type="caution">
    <text evidence="1">The sequence shown here is derived from an EMBL/GenBank/DDBJ whole genome shotgun (WGS) entry which is preliminary data.</text>
</comment>
<evidence type="ECO:0000313" key="2">
    <source>
        <dbReference type="Proteomes" id="UP000564573"/>
    </source>
</evidence>
<proteinExistence type="predicted"/>
<dbReference type="Proteomes" id="UP000564573">
    <property type="component" value="Unassembled WGS sequence"/>
</dbReference>
<dbReference type="AlphaFoldDB" id="A0A839XTP0"/>
<protein>
    <submittedName>
        <fullName evidence="1">Uncharacterized protein</fullName>
    </submittedName>
</protein>
<organism evidence="1 2">
    <name type="scientific">Prauserella sediminis</name>
    <dbReference type="NCBI Taxonomy" id="577680"/>
    <lineage>
        <taxon>Bacteria</taxon>
        <taxon>Bacillati</taxon>
        <taxon>Actinomycetota</taxon>
        <taxon>Actinomycetes</taxon>
        <taxon>Pseudonocardiales</taxon>
        <taxon>Pseudonocardiaceae</taxon>
        <taxon>Prauserella</taxon>
        <taxon>Prauserella salsuginis group</taxon>
    </lineage>
</organism>
<reference evidence="1 2" key="1">
    <citation type="submission" date="2020-08" db="EMBL/GenBank/DDBJ databases">
        <title>Sequencing the genomes of 1000 actinobacteria strains.</title>
        <authorList>
            <person name="Klenk H.-P."/>
        </authorList>
    </citation>
    <scope>NUCLEOTIDE SEQUENCE [LARGE SCALE GENOMIC DNA]</scope>
    <source>
        <strain evidence="1 2">DSM 45267</strain>
    </source>
</reference>
<name>A0A839XTP0_9PSEU</name>